<evidence type="ECO:0000313" key="2">
    <source>
        <dbReference type="EMBL" id="MDA3969210.1"/>
    </source>
</evidence>
<reference evidence="2 3" key="1">
    <citation type="submission" date="2023-01" db="EMBL/GenBank/DDBJ databases">
        <title>Description of Helicobacter ibis sp. nov. isolated from faecal droppings of black-faced ibis (Theristicus melanopis).</title>
        <authorList>
            <person name="Lopez-Cantillo M."/>
            <person name="Vidal-Veuthey B."/>
            <person name="Mella A."/>
            <person name="De La Haba R."/>
            <person name="Collado L."/>
        </authorList>
    </citation>
    <scope>NUCLEOTIDE SEQUENCE [LARGE SCALE GENOMIC DNA]</scope>
    <source>
        <strain evidence="2 3">A82</strain>
    </source>
</reference>
<name>A0ABT4VEV2_9HELI</name>
<evidence type="ECO:0000256" key="1">
    <source>
        <dbReference type="SAM" id="MobiDB-lite"/>
    </source>
</evidence>
<gene>
    <name evidence="2" type="ORF">PF021_05905</name>
</gene>
<evidence type="ECO:0000313" key="3">
    <source>
        <dbReference type="Proteomes" id="UP001210261"/>
    </source>
</evidence>
<comment type="caution">
    <text evidence="2">The sequence shown here is derived from an EMBL/GenBank/DDBJ whole genome shotgun (WGS) entry which is preliminary data.</text>
</comment>
<accession>A0ABT4VEV2</accession>
<dbReference type="EMBL" id="JAQHXR010000003">
    <property type="protein sequence ID" value="MDA3969210.1"/>
    <property type="molecule type" value="Genomic_DNA"/>
</dbReference>
<sequence length="117" mass="13003">MAFKINTYVSLPQTPIEPPSVVPPTEIKPPEKPQEPEKPEEKPNPPEDNNDKGEVDNSLPSTTNSAFSSLSLPLKEWLKKEFGITEETLKDSLPEGFLEALLSGFKNTTNSHNKRDS</sequence>
<feature type="compositionally biased region" description="Basic and acidic residues" evidence="1">
    <location>
        <begin position="28"/>
        <end position="55"/>
    </location>
</feature>
<feature type="region of interest" description="Disordered" evidence="1">
    <location>
        <begin position="1"/>
        <end position="67"/>
    </location>
</feature>
<keyword evidence="3" id="KW-1185">Reference proteome</keyword>
<feature type="compositionally biased region" description="Polar residues" evidence="1">
    <location>
        <begin position="58"/>
        <end position="67"/>
    </location>
</feature>
<protein>
    <submittedName>
        <fullName evidence="2">Uncharacterized protein</fullName>
    </submittedName>
</protein>
<dbReference type="RefSeq" id="WP_271021540.1">
    <property type="nucleotide sequence ID" value="NZ_JAQHXR010000003.1"/>
</dbReference>
<proteinExistence type="predicted"/>
<dbReference type="Proteomes" id="UP001210261">
    <property type="component" value="Unassembled WGS sequence"/>
</dbReference>
<organism evidence="2 3">
    <name type="scientific">Helicobacter ibis</name>
    <dbReference type="NCBI Taxonomy" id="2962633"/>
    <lineage>
        <taxon>Bacteria</taxon>
        <taxon>Pseudomonadati</taxon>
        <taxon>Campylobacterota</taxon>
        <taxon>Epsilonproteobacteria</taxon>
        <taxon>Campylobacterales</taxon>
        <taxon>Helicobacteraceae</taxon>
        <taxon>Helicobacter</taxon>
    </lineage>
</organism>